<evidence type="ECO:0000259" key="2">
    <source>
        <dbReference type="Pfam" id="PF00144"/>
    </source>
</evidence>
<keyword evidence="1" id="KW-0732">Signal</keyword>
<keyword evidence="4" id="KW-1185">Reference proteome</keyword>
<accession>A0ABT0MN18</accession>
<dbReference type="InterPro" id="IPR012338">
    <property type="entry name" value="Beta-lactam/transpept-like"/>
</dbReference>
<sequence length="407" mass="43977">MKAWLAMLCLCLATMPARAQTPPKPTPEAATAALVEGARNSRSDAMLVLRDGKTVAEYYRSGQAPGPIEMMSATKSIVALAIGGLIADGKIPSLDAPVHTWYPEWKQGRKQSITLRMLMDHTSGLQNVMRADEEIYPSPDFVQLALAAELDSEPGKAFAYNNKAVNLLAGIVAKASGVPMDQYLQRKLFAPMGIQPGQWERDKAGNPHAMSGLPLRAADAAKLGQLVLDDGRWNGGQLLPAAFVREMLGKSELVEESGLLWWRVPAWGRFIADAGSLETMRKAGVPEAVVRKLQPLVGRSFEGQGELIPAIEAALGEDAMETWGKEVMSRGLSPGKIFKIDMGPMVAYAAKGFQGQFIVIVPQARLVAVRLVASTEDWKPSDGYDDFTTRVIALADAMVQGDLKPLP</sequence>
<dbReference type="Gene3D" id="3.40.710.10">
    <property type="entry name" value="DD-peptidase/beta-lactamase superfamily"/>
    <property type="match status" value="1"/>
</dbReference>
<protein>
    <submittedName>
        <fullName evidence="3">Beta-lactamase family protein</fullName>
    </submittedName>
</protein>
<dbReference type="RefSeq" id="WP_249475377.1">
    <property type="nucleotide sequence ID" value="NZ_JAMBEP010000003.1"/>
</dbReference>
<dbReference type="EMBL" id="JAMBEP010000003">
    <property type="protein sequence ID" value="MCL1635650.1"/>
    <property type="molecule type" value="Genomic_DNA"/>
</dbReference>
<comment type="caution">
    <text evidence="3">The sequence shown here is derived from an EMBL/GenBank/DDBJ whole genome shotgun (WGS) entry which is preliminary data.</text>
</comment>
<gene>
    <name evidence="3" type="ORF">M2650_13560</name>
</gene>
<name>A0ABT0MN18_9GAMM</name>
<proteinExistence type="predicted"/>
<feature type="domain" description="Beta-lactamase-related" evidence="2">
    <location>
        <begin position="39"/>
        <end position="376"/>
    </location>
</feature>
<dbReference type="PANTHER" id="PTHR43283:SF7">
    <property type="entry name" value="BETA-LACTAMASE-RELATED DOMAIN-CONTAINING PROTEIN"/>
    <property type="match status" value="1"/>
</dbReference>
<reference evidence="3 4" key="1">
    <citation type="submission" date="2022-05" db="EMBL/GenBank/DDBJ databases">
        <title>Luteimonas sp. SX5, whole genome shotgun sequencing project.</title>
        <authorList>
            <person name="Zhao G."/>
            <person name="Shen L."/>
        </authorList>
    </citation>
    <scope>NUCLEOTIDE SEQUENCE [LARGE SCALE GENOMIC DNA]</scope>
    <source>
        <strain evidence="3 4">SX5</strain>
    </source>
</reference>
<dbReference type="InterPro" id="IPR050789">
    <property type="entry name" value="Diverse_Enzym_Activities"/>
</dbReference>
<dbReference type="Pfam" id="PF00144">
    <property type="entry name" value="Beta-lactamase"/>
    <property type="match status" value="1"/>
</dbReference>
<dbReference type="SUPFAM" id="SSF56601">
    <property type="entry name" value="beta-lactamase/transpeptidase-like"/>
    <property type="match status" value="1"/>
</dbReference>
<feature type="chain" id="PRO_5045563140" evidence="1">
    <location>
        <begin position="20"/>
        <end position="407"/>
    </location>
</feature>
<dbReference type="Proteomes" id="UP001431217">
    <property type="component" value="Unassembled WGS sequence"/>
</dbReference>
<dbReference type="InterPro" id="IPR001466">
    <property type="entry name" value="Beta-lactam-related"/>
</dbReference>
<evidence type="ECO:0000313" key="4">
    <source>
        <dbReference type="Proteomes" id="UP001431217"/>
    </source>
</evidence>
<dbReference type="PANTHER" id="PTHR43283">
    <property type="entry name" value="BETA-LACTAMASE-RELATED"/>
    <property type="match status" value="1"/>
</dbReference>
<feature type="signal peptide" evidence="1">
    <location>
        <begin position="1"/>
        <end position="19"/>
    </location>
</feature>
<evidence type="ECO:0000256" key="1">
    <source>
        <dbReference type="SAM" id="SignalP"/>
    </source>
</evidence>
<evidence type="ECO:0000313" key="3">
    <source>
        <dbReference type="EMBL" id="MCL1635650.1"/>
    </source>
</evidence>
<organism evidence="3 4">
    <name type="scientific">Luteimonas galliterrae</name>
    <dbReference type="NCBI Taxonomy" id="2940486"/>
    <lineage>
        <taxon>Bacteria</taxon>
        <taxon>Pseudomonadati</taxon>
        <taxon>Pseudomonadota</taxon>
        <taxon>Gammaproteobacteria</taxon>
        <taxon>Lysobacterales</taxon>
        <taxon>Lysobacteraceae</taxon>
        <taxon>Luteimonas</taxon>
    </lineage>
</organism>